<dbReference type="Proteomes" id="UP001054837">
    <property type="component" value="Unassembled WGS sequence"/>
</dbReference>
<evidence type="ECO:0000313" key="2">
    <source>
        <dbReference type="Proteomes" id="UP001054837"/>
    </source>
</evidence>
<protein>
    <recommendedName>
        <fullName evidence="3">Profilin</fullName>
    </recommendedName>
</protein>
<organism evidence="1 2">
    <name type="scientific">Caerostris darwini</name>
    <dbReference type="NCBI Taxonomy" id="1538125"/>
    <lineage>
        <taxon>Eukaryota</taxon>
        <taxon>Metazoa</taxon>
        <taxon>Ecdysozoa</taxon>
        <taxon>Arthropoda</taxon>
        <taxon>Chelicerata</taxon>
        <taxon>Arachnida</taxon>
        <taxon>Araneae</taxon>
        <taxon>Araneomorphae</taxon>
        <taxon>Entelegynae</taxon>
        <taxon>Araneoidea</taxon>
        <taxon>Araneidae</taxon>
        <taxon>Caerostris</taxon>
    </lineage>
</organism>
<name>A0AAV4UYS3_9ARAC</name>
<sequence length="107" mass="11824">MDTQNGRLLNTMASINKPAMPLGDCCQTSLPPELDQMGRGFFADKSLAGHTDKDLKTSARDCRGFIVVGLFSPPKKIFLVVCMEGRKKMAKNSFKRLDALLKSTLKM</sequence>
<comment type="caution">
    <text evidence="1">The sequence shown here is derived from an EMBL/GenBank/DDBJ whole genome shotgun (WGS) entry which is preliminary data.</text>
</comment>
<dbReference type="EMBL" id="BPLQ01012142">
    <property type="protein sequence ID" value="GIY62881.1"/>
    <property type="molecule type" value="Genomic_DNA"/>
</dbReference>
<accession>A0AAV4UYS3</accession>
<reference evidence="1 2" key="1">
    <citation type="submission" date="2021-06" db="EMBL/GenBank/DDBJ databases">
        <title>Caerostris darwini draft genome.</title>
        <authorList>
            <person name="Kono N."/>
            <person name="Arakawa K."/>
        </authorList>
    </citation>
    <scope>NUCLEOTIDE SEQUENCE [LARGE SCALE GENOMIC DNA]</scope>
</reference>
<proteinExistence type="predicted"/>
<gene>
    <name evidence="1" type="ORF">CDAR_122761</name>
</gene>
<dbReference type="AlphaFoldDB" id="A0AAV4UYS3"/>
<keyword evidence="2" id="KW-1185">Reference proteome</keyword>
<evidence type="ECO:0000313" key="1">
    <source>
        <dbReference type="EMBL" id="GIY62881.1"/>
    </source>
</evidence>
<evidence type="ECO:0008006" key="3">
    <source>
        <dbReference type="Google" id="ProtNLM"/>
    </source>
</evidence>